<feature type="compositionally biased region" description="Polar residues" evidence="1">
    <location>
        <begin position="17"/>
        <end position="28"/>
    </location>
</feature>
<gene>
    <name evidence="2" type="ORF">B0T20DRAFT_354949</name>
</gene>
<feature type="compositionally biased region" description="Basic and acidic residues" evidence="1">
    <location>
        <begin position="317"/>
        <end position="335"/>
    </location>
</feature>
<keyword evidence="3" id="KW-1185">Reference proteome</keyword>
<evidence type="ECO:0000313" key="3">
    <source>
        <dbReference type="Proteomes" id="UP001281003"/>
    </source>
</evidence>
<feature type="compositionally biased region" description="Basic and acidic residues" evidence="1">
    <location>
        <begin position="1"/>
        <end position="12"/>
    </location>
</feature>
<comment type="caution">
    <text evidence="2">The sequence shown here is derived from an EMBL/GenBank/DDBJ whole genome shotgun (WGS) entry which is preliminary data.</text>
</comment>
<feature type="compositionally biased region" description="Low complexity" evidence="1">
    <location>
        <begin position="70"/>
        <end position="81"/>
    </location>
</feature>
<dbReference type="AlphaFoldDB" id="A0AAE0UC53"/>
<feature type="region of interest" description="Disordered" evidence="1">
    <location>
        <begin position="1"/>
        <end position="28"/>
    </location>
</feature>
<dbReference type="Proteomes" id="UP001281003">
    <property type="component" value="Unassembled WGS sequence"/>
</dbReference>
<feature type="region of interest" description="Disordered" evidence="1">
    <location>
        <begin position="419"/>
        <end position="548"/>
    </location>
</feature>
<proteinExistence type="predicted"/>
<protein>
    <submittedName>
        <fullName evidence="2">Uncharacterized protein</fullName>
    </submittedName>
</protein>
<feature type="compositionally biased region" description="Low complexity" evidence="1">
    <location>
        <begin position="245"/>
        <end position="261"/>
    </location>
</feature>
<feature type="compositionally biased region" description="Basic and acidic residues" evidence="1">
    <location>
        <begin position="198"/>
        <end position="207"/>
    </location>
</feature>
<dbReference type="EMBL" id="JAUTDP010000007">
    <property type="protein sequence ID" value="KAK3398079.1"/>
    <property type="molecule type" value="Genomic_DNA"/>
</dbReference>
<feature type="compositionally biased region" description="Polar residues" evidence="1">
    <location>
        <begin position="227"/>
        <end position="238"/>
    </location>
</feature>
<feature type="compositionally biased region" description="Polar residues" evidence="1">
    <location>
        <begin position="157"/>
        <end position="178"/>
    </location>
</feature>
<feature type="compositionally biased region" description="Polar residues" evidence="1">
    <location>
        <begin position="262"/>
        <end position="271"/>
    </location>
</feature>
<reference evidence="2" key="1">
    <citation type="journal article" date="2023" name="Mol. Phylogenet. Evol.">
        <title>Genome-scale phylogeny and comparative genomics of the fungal order Sordariales.</title>
        <authorList>
            <person name="Hensen N."/>
            <person name="Bonometti L."/>
            <person name="Westerberg I."/>
            <person name="Brannstrom I.O."/>
            <person name="Guillou S."/>
            <person name="Cros-Aarteil S."/>
            <person name="Calhoun S."/>
            <person name="Haridas S."/>
            <person name="Kuo A."/>
            <person name="Mondo S."/>
            <person name="Pangilinan J."/>
            <person name="Riley R."/>
            <person name="LaButti K."/>
            <person name="Andreopoulos B."/>
            <person name="Lipzen A."/>
            <person name="Chen C."/>
            <person name="Yan M."/>
            <person name="Daum C."/>
            <person name="Ng V."/>
            <person name="Clum A."/>
            <person name="Steindorff A."/>
            <person name="Ohm R.A."/>
            <person name="Martin F."/>
            <person name="Silar P."/>
            <person name="Natvig D.O."/>
            <person name="Lalanne C."/>
            <person name="Gautier V."/>
            <person name="Ament-Velasquez S.L."/>
            <person name="Kruys A."/>
            <person name="Hutchinson M.I."/>
            <person name="Powell A.J."/>
            <person name="Barry K."/>
            <person name="Miller A.N."/>
            <person name="Grigoriev I.V."/>
            <person name="Debuchy R."/>
            <person name="Gladieux P."/>
            <person name="Hiltunen Thoren M."/>
            <person name="Johannesson H."/>
        </authorList>
    </citation>
    <scope>NUCLEOTIDE SEQUENCE</scope>
    <source>
        <strain evidence="2">FGSC 1904</strain>
    </source>
</reference>
<feature type="compositionally biased region" description="Polar residues" evidence="1">
    <location>
        <begin position="208"/>
        <end position="217"/>
    </location>
</feature>
<name>A0AAE0UC53_SORBR</name>
<evidence type="ECO:0000313" key="2">
    <source>
        <dbReference type="EMBL" id="KAK3398079.1"/>
    </source>
</evidence>
<feature type="region of interest" description="Disordered" evidence="1">
    <location>
        <begin position="43"/>
        <end position="91"/>
    </location>
</feature>
<feature type="compositionally biased region" description="Basic residues" evidence="1">
    <location>
        <begin position="429"/>
        <end position="439"/>
    </location>
</feature>
<sequence length="548" mass="59462">MAGNKGKTDGMRPKGSAKSTSAGVQNAPATEASRFLFKTATAPTAEAAPASTPKNPFILASDSTTKSANPTITPTSTTTTKKSPKKPLSKEEYLAQAERRYLASRARADADLRKVYRTRCPFAKRAVKRYAQRRSQWEASRRKLQKAGAFLEKTMGALSNPQGISASASRTPQKTSPKLSPEPSSAKPPALPQITFSADDHLERDTSKAPSVASSSDETVKSDTRTVDSLSTNITTPDFSDCDSLSKSTTKLTKQKTALSQIQTKTCTEQPTAKPGKFKITLNVETVAPSKEAKESAQKPKAGAPPTTSSGALAPKKSADQKEGKKDDAQELKNEKKSKKHKRDENDNEEGASTEDQQPNAKKPKISAEPPTCSGAAVMSPASGIDKSYKPYPNVPPEVRKELFIIKAEEMIFNPLGYDDLVYDDTRPKNKRPKWRKVGRNTGPSDLMMSGGIGPADGSTPVKSSKKKSRGDDDSLSRQVLKKGHNKRVAEEVASLKQKSSESFGEQKRSEFKKNKHGHHQGGGNNKTWKHNKPNNSASLAAKFRRHK</sequence>
<reference evidence="2" key="2">
    <citation type="submission" date="2023-07" db="EMBL/GenBank/DDBJ databases">
        <authorList>
            <consortium name="Lawrence Berkeley National Laboratory"/>
            <person name="Haridas S."/>
            <person name="Hensen N."/>
            <person name="Bonometti L."/>
            <person name="Westerberg I."/>
            <person name="Brannstrom I.O."/>
            <person name="Guillou S."/>
            <person name="Cros-Aarteil S."/>
            <person name="Calhoun S."/>
            <person name="Kuo A."/>
            <person name="Mondo S."/>
            <person name="Pangilinan J."/>
            <person name="Riley R."/>
            <person name="LaButti K."/>
            <person name="Andreopoulos B."/>
            <person name="Lipzen A."/>
            <person name="Chen C."/>
            <person name="Yanf M."/>
            <person name="Daum C."/>
            <person name="Ng V."/>
            <person name="Clum A."/>
            <person name="Steindorff A."/>
            <person name="Ohm R."/>
            <person name="Martin F."/>
            <person name="Silar P."/>
            <person name="Natvig D."/>
            <person name="Lalanne C."/>
            <person name="Gautier V."/>
            <person name="Ament-velasquez S.L."/>
            <person name="Kruys A."/>
            <person name="Hutchinson M.I."/>
            <person name="Powell A.J."/>
            <person name="Barry K."/>
            <person name="Miller A.N."/>
            <person name="Grigoriev I.V."/>
            <person name="Debuchy R."/>
            <person name="Gladieux P."/>
            <person name="Thoren M.H."/>
            <person name="Johannesson H."/>
        </authorList>
    </citation>
    <scope>NUCLEOTIDE SEQUENCE</scope>
    <source>
        <strain evidence="2">FGSC 1904</strain>
    </source>
</reference>
<organism evidence="2 3">
    <name type="scientific">Sordaria brevicollis</name>
    <dbReference type="NCBI Taxonomy" id="83679"/>
    <lineage>
        <taxon>Eukaryota</taxon>
        <taxon>Fungi</taxon>
        <taxon>Dikarya</taxon>
        <taxon>Ascomycota</taxon>
        <taxon>Pezizomycotina</taxon>
        <taxon>Sordariomycetes</taxon>
        <taxon>Sordariomycetidae</taxon>
        <taxon>Sordariales</taxon>
        <taxon>Sordariaceae</taxon>
        <taxon>Sordaria</taxon>
    </lineage>
</organism>
<accession>A0AAE0UC53</accession>
<feature type="compositionally biased region" description="Low complexity" evidence="1">
    <location>
        <begin position="43"/>
        <end position="53"/>
    </location>
</feature>
<evidence type="ECO:0000256" key="1">
    <source>
        <dbReference type="SAM" id="MobiDB-lite"/>
    </source>
</evidence>
<feature type="region of interest" description="Disordered" evidence="1">
    <location>
        <begin position="151"/>
        <end position="397"/>
    </location>
</feature>